<comment type="caution">
    <text evidence="1">The sequence shown here is derived from an EMBL/GenBank/DDBJ whole genome shotgun (WGS) entry which is preliminary data.</text>
</comment>
<dbReference type="AlphaFoldDB" id="A3ZR08"/>
<protein>
    <submittedName>
        <fullName evidence="1">Uncharacterized protein</fullName>
    </submittedName>
</protein>
<evidence type="ECO:0000313" key="1">
    <source>
        <dbReference type="EMBL" id="EAQ81101.1"/>
    </source>
</evidence>
<organism evidence="1 2">
    <name type="scientific">Blastopirellula marina DSM 3645</name>
    <dbReference type="NCBI Taxonomy" id="314230"/>
    <lineage>
        <taxon>Bacteria</taxon>
        <taxon>Pseudomonadati</taxon>
        <taxon>Planctomycetota</taxon>
        <taxon>Planctomycetia</taxon>
        <taxon>Pirellulales</taxon>
        <taxon>Pirellulaceae</taxon>
        <taxon>Blastopirellula</taxon>
    </lineage>
</organism>
<proteinExistence type="predicted"/>
<evidence type="ECO:0000313" key="2">
    <source>
        <dbReference type="Proteomes" id="UP000004358"/>
    </source>
</evidence>
<dbReference type="HOGENOM" id="CLU_1923527_0_0_0"/>
<reference evidence="1 2" key="1">
    <citation type="submission" date="2006-02" db="EMBL/GenBank/DDBJ databases">
        <authorList>
            <person name="Amann R."/>
            <person name="Ferriera S."/>
            <person name="Johnson J."/>
            <person name="Kravitz S."/>
            <person name="Halpern A."/>
            <person name="Remington K."/>
            <person name="Beeson K."/>
            <person name="Tran B."/>
            <person name="Rogers Y.-H."/>
            <person name="Friedman R."/>
            <person name="Venter J.C."/>
        </authorList>
    </citation>
    <scope>NUCLEOTIDE SEQUENCE [LARGE SCALE GENOMIC DNA]</scope>
    <source>
        <strain evidence="1 2">DSM 3645</strain>
    </source>
</reference>
<gene>
    <name evidence="1" type="ORF">DSM3645_21057</name>
</gene>
<dbReference type="EMBL" id="AANZ01000006">
    <property type="protein sequence ID" value="EAQ81101.1"/>
    <property type="molecule type" value="Genomic_DNA"/>
</dbReference>
<dbReference type="Proteomes" id="UP000004358">
    <property type="component" value="Unassembled WGS sequence"/>
</dbReference>
<sequence>MDHWTGPDPRAFLSWIVGPDRTPAFFRVGTLDRTGVHVFSGWNVGPDRTPRFFELERWTGPDSALFRVGTLDRTGLRAFLSWNVGPDRLHLHTRRPAVRLIGGGNFHGAAQRPRIGLVGRRVIVVGSEFPG</sequence>
<name>A3ZR08_9BACT</name>
<accession>A3ZR08</accession>